<keyword evidence="1" id="KW-0472">Membrane</keyword>
<evidence type="ECO:0008006" key="5">
    <source>
        <dbReference type="Google" id="ProtNLM"/>
    </source>
</evidence>
<feature type="transmembrane region" description="Helical" evidence="1">
    <location>
        <begin position="50"/>
        <end position="68"/>
    </location>
</feature>
<sequence>MFASFNRSKLAGVVSLAALSTVAAPAFASGGSSAVDVSAVTSAINAAADPIAKIGAAVLIVLVGIKVYKWVRRAM</sequence>
<organism evidence="3 4">
    <name type="scientific">Xanthomonas sacchari</name>
    <dbReference type="NCBI Taxonomy" id="56458"/>
    <lineage>
        <taxon>Bacteria</taxon>
        <taxon>Pseudomonadati</taxon>
        <taxon>Pseudomonadota</taxon>
        <taxon>Gammaproteobacteria</taxon>
        <taxon>Lysobacterales</taxon>
        <taxon>Lysobacteraceae</taxon>
        <taxon>Xanthomonas</taxon>
    </lineage>
</organism>
<dbReference type="EMBL" id="JANFWR010000014">
    <property type="protein sequence ID" value="MCW0399806.1"/>
    <property type="molecule type" value="Genomic_DNA"/>
</dbReference>
<dbReference type="Proteomes" id="UP001320843">
    <property type="component" value="Unassembled WGS sequence"/>
</dbReference>
<keyword evidence="1" id="KW-1133">Transmembrane helix</keyword>
<keyword evidence="4" id="KW-1185">Reference proteome</keyword>
<dbReference type="InterPro" id="IPR008020">
    <property type="entry name" value="G8P"/>
</dbReference>
<evidence type="ECO:0000256" key="1">
    <source>
        <dbReference type="SAM" id="Phobius"/>
    </source>
</evidence>
<feature type="signal peptide" evidence="2">
    <location>
        <begin position="1"/>
        <end position="28"/>
    </location>
</feature>
<protein>
    <recommendedName>
        <fullName evidence="5">Methyltransferase</fullName>
    </recommendedName>
</protein>
<dbReference type="Pfam" id="PF05356">
    <property type="entry name" value="Phage_Coat_B"/>
    <property type="match status" value="1"/>
</dbReference>
<proteinExistence type="predicted"/>
<gene>
    <name evidence="3" type="ORF">NB700_002362</name>
</gene>
<evidence type="ECO:0000313" key="3">
    <source>
        <dbReference type="EMBL" id="MCW0399806.1"/>
    </source>
</evidence>
<accession>A0ABT3DWB0</accession>
<dbReference type="RefSeq" id="WP_267083467.1">
    <property type="nucleotide sequence ID" value="NZ_CP099530.1"/>
</dbReference>
<feature type="chain" id="PRO_5046625288" description="Methyltransferase" evidence="2">
    <location>
        <begin position="29"/>
        <end position="75"/>
    </location>
</feature>
<name>A0ABT3DWB0_9XANT</name>
<dbReference type="SUPFAM" id="SSF57987">
    <property type="entry name" value="Inovirus (filamentous phage) major coat protein"/>
    <property type="match status" value="1"/>
</dbReference>
<comment type="caution">
    <text evidence="3">The sequence shown here is derived from an EMBL/GenBank/DDBJ whole genome shotgun (WGS) entry which is preliminary data.</text>
</comment>
<evidence type="ECO:0000256" key="2">
    <source>
        <dbReference type="SAM" id="SignalP"/>
    </source>
</evidence>
<evidence type="ECO:0000313" key="4">
    <source>
        <dbReference type="Proteomes" id="UP001320843"/>
    </source>
</evidence>
<reference evidence="3 4" key="1">
    <citation type="submission" date="2022-06" db="EMBL/GenBank/DDBJ databases">
        <title>Dynamics of rice microbiomes reveals core vertical transmitted seed endophytes.</title>
        <authorList>
            <person name="Liao K."/>
            <person name="Zhang X."/>
        </authorList>
    </citation>
    <scope>NUCLEOTIDE SEQUENCE [LARGE SCALE GENOMIC DNA]</scope>
    <source>
        <strain evidence="3 4">YT10-10-1</strain>
    </source>
</reference>
<keyword evidence="2" id="KW-0732">Signal</keyword>
<keyword evidence="1" id="KW-0812">Transmembrane</keyword>